<gene>
    <name evidence="2" type="ORF">LX16_4631</name>
</gene>
<accession>A0A562UQF8</accession>
<comment type="caution">
    <text evidence="2">The sequence shown here is derived from an EMBL/GenBank/DDBJ whole genome shotgun (WGS) entry which is preliminary data.</text>
</comment>
<dbReference type="InterPro" id="IPR036894">
    <property type="entry name" value="YbaB-like_sf"/>
</dbReference>
<evidence type="ECO:0000313" key="3">
    <source>
        <dbReference type="Proteomes" id="UP000321617"/>
    </source>
</evidence>
<keyword evidence="3" id="KW-1185">Reference proteome</keyword>
<feature type="region of interest" description="Disordered" evidence="1">
    <location>
        <begin position="104"/>
        <end position="123"/>
    </location>
</feature>
<evidence type="ECO:0000313" key="2">
    <source>
        <dbReference type="EMBL" id="TWJ07850.1"/>
    </source>
</evidence>
<dbReference type="RefSeq" id="WP_147143088.1">
    <property type="nucleotide sequence ID" value="NZ_BAABIJ010000005.1"/>
</dbReference>
<dbReference type="AlphaFoldDB" id="A0A562UQF8"/>
<sequence length="123" mass="13342">MSTIDDTHVDSDAGYAAKLRALEDDLAMLRGARERMSTAGARLRATVEAAKEKVYRSTSEDGLAEVECLGSGKVHRITVDSTRYNEVDEARLCEAVVEARTKARTIARGARPTAPHRADPAGR</sequence>
<reference evidence="2 3" key="1">
    <citation type="journal article" date="2013" name="Stand. Genomic Sci.">
        <title>Genomic Encyclopedia of Type Strains, Phase I: The one thousand microbial genomes (KMG-I) project.</title>
        <authorList>
            <person name="Kyrpides N.C."/>
            <person name="Woyke T."/>
            <person name="Eisen J.A."/>
            <person name="Garrity G."/>
            <person name="Lilburn T.G."/>
            <person name="Beck B.J."/>
            <person name="Whitman W.B."/>
            <person name="Hugenholtz P."/>
            <person name="Klenk H.P."/>
        </authorList>
    </citation>
    <scope>NUCLEOTIDE SEQUENCE [LARGE SCALE GENOMIC DNA]</scope>
    <source>
        <strain evidence="2 3">DSM 45044</strain>
    </source>
</reference>
<dbReference type="EMBL" id="VLLL01000009">
    <property type="protein sequence ID" value="TWJ07850.1"/>
    <property type="molecule type" value="Genomic_DNA"/>
</dbReference>
<name>A0A562UQF8_9ACTN</name>
<evidence type="ECO:0000256" key="1">
    <source>
        <dbReference type="SAM" id="MobiDB-lite"/>
    </source>
</evidence>
<protein>
    <recommendedName>
        <fullName evidence="4">DNA-binding protein YbaB</fullName>
    </recommendedName>
</protein>
<dbReference type="Proteomes" id="UP000321617">
    <property type="component" value="Unassembled WGS sequence"/>
</dbReference>
<dbReference type="OrthoDB" id="9893556at2"/>
<proteinExistence type="predicted"/>
<organism evidence="2 3">
    <name type="scientific">Stackebrandtia albiflava</name>
    <dbReference type="NCBI Taxonomy" id="406432"/>
    <lineage>
        <taxon>Bacteria</taxon>
        <taxon>Bacillati</taxon>
        <taxon>Actinomycetota</taxon>
        <taxon>Actinomycetes</taxon>
        <taxon>Glycomycetales</taxon>
        <taxon>Glycomycetaceae</taxon>
        <taxon>Stackebrandtia</taxon>
    </lineage>
</organism>
<evidence type="ECO:0008006" key="4">
    <source>
        <dbReference type="Google" id="ProtNLM"/>
    </source>
</evidence>
<dbReference type="Gene3D" id="3.30.1310.10">
    <property type="entry name" value="Nucleoid-associated protein YbaB-like domain"/>
    <property type="match status" value="1"/>
</dbReference>